<proteinExistence type="inferred from homology"/>
<evidence type="ECO:0000256" key="4">
    <source>
        <dbReference type="ARBA" id="ARBA00023315"/>
    </source>
</evidence>
<dbReference type="InterPro" id="IPR001451">
    <property type="entry name" value="Hexapep"/>
</dbReference>
<dbReference type="SUPFAM" id="SSF51161">
    <property type="entry name" value="Trimeric LpxA-like enzymes"/>
    <property type="match status" value="1"/>
</dbReference>
<evidence type="ECO:0000313" key="6">
    <source>
        <dbReference type="Proteomes" id="UP000027308"/>
    </source>
</evidence>
<dbReference type="Proteomes" id="UP000027308">
    <property type="component" value="Chromosome"/>
</dbReference>
<dbReference type="PANTHER" id="PTHR43584">
    <property type="entry name" value="NUCLEOTIDYL TRANSFERASE"/>
    <property type="match status" value="1"/>
</dbReference>
<protein>
    <submittedName>
        <fullName evidence="5">LpxA family transferase</fullName>
    </submittedName>
</protein>
<dbReference type="eggNOG" id="COG1207">
    <property type="taxonomic scope" value="Bacteria"/>
</dbReference>
<dbReference type="GO" id="GO:0016779">
    <property type="term" value="F:nucleotidyltransferase activity"/>
    <property type="evidence" value="ECO:0007669"/>
    <property type="project" value="UniProtKB-ARBA"/>
</dbReference>
<dbReference type="GO" id="GO:0016746">
    <property type="term" value="F:acyltransferase activity"/>
    <property type="evidence" value="ECO:0007669"/>
    <property type="project" value="UniProtKB-KW"/>
</dbReference>
<dbReference type="InterPro" id="IPR050065">
    <property type="entry name" value="GlmU-like"/>
</dbReference>
<evidence type="ECO:0000256" key="3">
    <source>
        <dbReference type="ARBA" id="ARBA00022679"/>
    </source>
</evidence>
<sequence>MIRLTDYIAQFSRSALAPWADLTPWALATQAPAVVRQLLARLPADEYIIQDEIAIHRTATVEAGALLKPPLIIGAHCFIASGSLLRGGCWLDEHCIIGPGAELKTSFMFSGSKLAHFNFVGDSVLGHRINLEAGSIVANYRNERDDKEVRVRVDGTLQRTGCDKFGALLGDQCRIGANAVLAPGALLKAGSVVGRGRVFDCESNADTYT</sequence>
<dbReference type="EMBL" id="CP007637">
    <property type="protein sequence ID" value="AIB36470.1"/>
    <property type="molecule type" value="Genomic_DNA"/>
</dbReference>
<evidence type="ECO:0000313" key="5">
    <source>
        <dbReference type="EMBL" id="AIB36470.1"/>
    </source>
</evidence>
<evidence type="ECO:0000256" key="1">
    <source>
        <dbReference type="ARBA" id="ARBA00007707"/>
    </source>
</evidence>
<dbReference type="Gene3D" id="2.160.10.10">
    <property type="entry name" value="Hexapeptide repeat proteins"/>
    <property type="match status" value="1"/>
</dbReference>
<gene>
    <name evidence="5" type="ORF">PS417_12930</name>
</gene>
<dbReference type="InterPro" id="IPR011004">
    <property type="entry name" value="Trimer_LpxA-like_sf"/>
</dbReference>
<reference evidence="5 6" key="1">
    <citation type="submission" date="2014-05" db="EMBL/GenBank/DDBJ databases">
        <title>Pseudomonas simiae WCS417.</title>
        <authorList>
            <person name="Berendsen R.L."/>
        </authorList>
    </citation>
    <scope>NUCLEOTIDE SEQUENCE [LARGE SCALE GENOMIC DNA]</scope>
    <source>
        <strain evidence="5 6">WCS417</strain>
    </source>
</reference>
<accession>A0A1N7TXE0</accession>
<comment type="similarity">
    <text evidence="1">In the C-terminal section; belongs to the transferase hexapeptide repeat family.</text>
</comment>
<dbReference type="PANTHER" id="PTHR43584:SF8">
    <property type="entry name" value="N-ACETYLMURAMATE ALPHA-1-PHOSPHATE URIDYLYLTRANSFERASE"/>
    <property type="match status" value="1"/>
</dbReference>
<dbReference type="RefSeq" id="WP_010210684.1">
    <property type="nucleotide sequence ID" value="NZ_CP007637.1"/>
</dbReference>
<comment type="similarity">
    <text evidence="2">In the N-terminal section; belongs to the N-acetylglucosamine-1-phosphate uridyltransferase family.</text>
</comment>
<name>A0A1N7TXE0_9PSED</name>
<organism evidence="5 6">
    <name type="scientific">Pseudomonas simiae</name>
    <dbReference type="NCBI Taxonomy" id="321846"/>
    <lineage>
        <taxon>Bacteria</taxon>
        <taxon>Pseudomonadati</taxon>
        <taxon>Pseudomonadota</taxon>
        <taxon>Gammaproteobacteria</taxon>
        <taxon>Pseudomonadales</taxon>
        <taxon>Pseudomonadaceae</taxon>
        <taxon>Pseudomonas</taxon>
    </lineage>
</organism>
<keyword evidence="4" id="KW-0012">Acyltransferase</keyword>
<dbReference type="Pfam" id="PF00132">
    <property type="entry name" value="Hexapep"/>
    <property type="match status" value="1"/>
</dbReference>
<dbReference type="AlphaFoldDB" id="A0A1N7TXE0"/>
<evidence type="ECO:0000256" key="2">
    <source>
        <dbReference type="ARBA" id="ARBA00007947"/>
    </source>
</evidence>
<dbReference type="OrthoDB" id="9803036at2"/>
<keyword evidence="3 5" id="KW-0808">Transferase</keyword>